<dbReference type="SUPFAM" id="SSF54593">
    <property type="entry name" value="Glyoxalase/Bleomycin resistance protein/Dihydroxybiphenyl dioxygenase"/>
    <property type="match status" value="1"/>
</dbReference>
<dbReference type="EMBL" id="LDJK01000062">
    <property type="protein sequence ID" value="KRG72871.1"/>
    <property type="molecule type" value="Genomic_DNA"/>
</dbReference>
<comment type="caution">
    <text evidence="2">The sequence shown here is derived from an EMBL/GenBank/DDBJ whole genome shotgun (WGS) entry which is preliminary data.</text>
</comment>
<evidence type="ECO:0000313" key="3">
    <source>
        <dbReference type="Proteomes" id="UP000051386"/>
    </source>
</evidence>
<name>A0A0R0D3F0_9GAMM</name>
<feature type="domain" description="VOC" evidence="1">
    <location>
        <begin position="3"/>
        <end position="120"/>
    </location>
</feature>
<dbReference type="PROSITE" id="PS51819">
    <property type="entry name" value="VOC"/>
    <property type="match status" value="1"/>
</dbReference>
<dbReference type="InterPro" id="IPR037523">
    <property type="entry name" value="VOC_core"/>
</dbReference>
<dbReference type="InterPro" id="IPR004360">
    <property type="entry name" value="Glyas_Fos-R_dOase_dom"/>
</dbReference>
<keyword evidence="3" id="KW-1185">Reference proteome</keyword>
<dbReference type="Proteomes" id="UP000051386">
    <property type="component" value="Unassembled WGS sequence"/>
</dbReference>
<evidence type="ECO:0000313" key="2">
    <source>
        <dbReference type="EMBL" id="KRG72871.1"/>
    </source>
</evidence>
<accession>A0A0R0D3F0</accession>
<proteinExistence type="predicted"/>
<organism evidence="2 3">
    <name type="scientific">Stenotrophomonas chelatiphaga</name>
    <dbReference type="NCBI Taxonomy" id="517011"/>
    <lineage>
        <taxon>Bacteria</taxon>
        <taxon>Pseudomonadati</taxon>
        <taxon>Pseudomonadota</taxon>
        <taxon>Gammaproteobacteria</taxon>
        <taxon>Lysobacterales</taxon>
        <taxon>Lysobacteraceae</taxon>
        <taxon>Stenotrophomonas</taxon>
    </lineage>
</organism>
<evidence type="ECO:0000259" key="1">
    <source>
        <dbReference type="PROSITE" id="PS51819"/>
    </source>
</evidence>
<dbReference type="AlphaFoldDB" id="A0A0R0D3F0"/>
<dbReference type="PIRSF" id="PIRSF039020">
    <property type="entry name" value="EhpR"/>
    <property type="match status" value="1"/>
</dbReference>
<dbReference type="InterPro" id="IPR029068">
    <property type="entry name" value="Glyas_Bleomycin-R_OHBP_Dase"/>
</dbReference>
<gene>
    <name evidence="2" type="ORF">ABB28_13345</name>
</gene>
<dbReference type="InterPro" id="IPR026275">
    <property type="entry name" value="Glyoxalase/dOase/EhpR"/>
</dbReference>
<reference evidence="2 3" key="1">
    <citation type="submission" date="2015-05" db="EMBL/GenBank/DDBJ databases">
        <title>Genome sequencing and analysis of members of genus Stenotrophomonas.</title>
        <authorList>
            <person name="Patil P.P."/>
            <person name="Midha S."/>
            <person name="Patil P.B."/>
        </authorList>
    </citation>
    <scope>NUCLEOTIDE SEQUENCE [LARGE SCALE GENOMIC DNA]</scope>
    <source>
        <strain evidence="2 3">DSM 21508</strain>
    </source>
</reference>
<dbReference type="RefSeq" id="WP_057509080.1">
    <property type="nucleotide sequence ID" value="NZ_LDJK01000062.1"/>
</dbReference>
<sequence length="129" mass="13645">MFKPDAVMHYVRDVSLSAAFYAGIMGRPASQLAPGFALFVVPDGPALGLWDREDVQPTALGAPGACELTMVVASAADVERMHAAWLALGVEIAQAPVTLAFGHTFVGLDPDGHRLRVHSRAEGLPPREA</sequence>
<dbReference type="Gene3D" id="3.30.720.110">
    <property type="match status" value="1"/>
</dbReference>
<dbReference type="Pfam" id="PF00903">
    <property type="entry name" value="Glyoxalase"/>
    <property type="match status" value="1"/>
</dbReference>
<dbReference type="Gene3D" id="3.30.720.120">
    <property type="match status" value="1"/>
</dbReference>
<protein>
    <submittedName>
        <fullName evidence="2">Drug:proton antiporter</fullName>
    </submittedName>
</protein>
<dbReference type="PATRIC" id="fig|517011.3.peg.2589"/>